<organism evidence="1">
    <name type="scientific">viral metagenome</name>
    <dbReference type="NCBI Taxonomy" id="1070528"/>
    <lineage>
        <taxon>unclassified sequences</taxon>
        <taxon>metagenomes</taxon>
        <taxon>organismal metagenomes</taxon>
    </lineage>
</organism>
<gene>
    <name evidence="1" type="ORF">TM448B03633_0003</name>
</gene>
<reference evidence="1" key="1">
    <citation type="submission" date="2020-03" db="EMBL/GenBank/DDBJ databases">
        <title>The deep terrestrial virosphere.</title>
        <authorList>
            <person name="Holmfeldt K."/>
            <person name="Nilsson E."/>
            <person name="Simone D."/>
            <person name="Lopez-Fernandez M."/>
            <person name="Wu X."/>
            <person name="de Brujin I."/>
            <person name="Lundin D."/>
            <person name="Andersson A."/>
            <person name="Bertilsson S."/>
            <person name="Dopson M."/>
        </authorList>
    </citation>
    <scope>NUCLEOTIDE SEQUENCE</scope>
    <source>
        <strain evidence="1">TM448B03633</strain>
    </source>
</reference>
<protein>
    <submittedName>
        <fullName evidence="1">Uncharacterized protein</fullName>
    </submittedName>
</protein>
<evidence type="ECO:0000313" key="1">
    <source>
        <dbReference type="EMBL" id="QJI02780.1"/>
    </source>
</evidence>
<dbReference type="AlphaFoldDB" id="A0A6M3XXY6"/>
<accession>A0A6M3XXY6</accession>
<proteinExistence type="predicted"/>
<dbReference type="EMBL" id="MT145030">
    <property type="protein sequence ID" value="QJI02780.1"/>
    <property type="molecule type" value="Genomic_DNA"/>
</dbReference>
<name>A0A6M3XXY6_9ZZZZ</name>
<sequence>MTENLNVGQGRIAQVAVTWSSGSQWLNCLTISYEGGQIIPSEGGGQCRGDGYPDVFPEHIIIDVPHPVLNLMAWNETNDYEQDVLVSIVILPIEPDPVGPIRELVDLFKRLFVRR</sequence>